<accession>A0AAU1ZWJ6</accession>
<protein>
    <submittedName>
        <fullName evidence="1">MaoC family dehydratase</fullName>
    </submittedName>
</protein>
<dbReference type="SUPFAM" id="SSF54637">
    <property type="entry name" value="Thioesterase/thiol ester dehydrase-isomerase"/>
    <property type="match status" value="1"/>
</dbReference>
<dbReference type="InterPro" id="IPR029069">
    <property type="entry name" value="HotDog_dom_sf"/>
</dbReference>
<proteinExistence type="predicted"/>
<gene>
    <name evidence="1" type="ORF">OHA22_13305</name>
</gene>
<organism evidence="1">
    <name type="scientific">Streptomyces sp. NBC_00093</name>
    <dbReference type="NCBI Taxonomy" id="2975649"/>
    <lineage>
        <taxon>Bacteria</taxon>
        <taxon>Bacillati</taxon>
        <taxon>Actinomycetota</taxon>
        <taxon>Actinomycetes</taxon>
        <taxon>Kitasatosporales</taxon>
        <taxon>Streptomycetaceae</taxon>
        <taxon>Streptomyces</taxon>
    </lineage>
</organism>
<evidence type="ECO:0000313" key="1">
    <source>
        <dbReference type="EMBL" id="WTT16429.1"/>
    </source>
</evidence>
<name>A0AAU1ZWJ6_9ACTN</name>
<dbReference type="AlphaFoldDB" id="A0AAU1ZWJ6"/>
<dbReference type="Gene3D" id="3.10.129.10">
    <property type="entry name" value="Hotdog Thioesterase"/>
    <property type="match status" value="1"/>
</dbReference>
<sequence length="165" mass="18940">MYWEDLKEATPRRYGPVVFGSDLLDQLLNLLGEKHPIHDSGAFAESVDRRQRIIPGGFIHAITSGWVVQHGSAGAVLGLRSMNWDYVRPLYPDTPFWFTTETEHSELIDDRCGLVKSVRRVHTEDDRVYAIGRLSVVFMRRSWRDTRVEERTRAKAGQRQKGVSS</sequence>
<dbReference type="EMBL" id="CP108222">
    <property type="protein sequence ID" value="WTT16429.1"/>
    <property type="molecule type" value="Genomic_DNA"/>
</dbReference>
<reference evidence="1" key="1">
    <citation type="submission" date="2022-10" db="EMBL/GenBank/DDBJ databases">
        <title>The complete genomes of actinobacterial strains from the NBC collection.</title>
        <authorList>
            <person name="Joergensen T.S."/>
            <person name="Alvarez Arevalo M."/>
            <person name="Sterndorff E.B."/>
            <person name="Faurdal D."/>
            <person name="Vuksanovic O."/>
            <person name="Mourched A.-S."/>
            <person name="Charusanti P."/>
            <person name="Shaw S."/>
            <person name="Blin K."/>
            <person name="Weber T."/>
        </authorList>
    </citation>
    <scope>NUCLEOTIDE SEQUENCE</scope>
    <source>
        <strain evidence="1">NBC_00093</strain>
    </source>
</reference>
<dbReference type="CDD" id="cd03441">
    <property type="entry name" value="R_hydratase_like"/>
    <property type="match status" value="1"/>
</dbReference>